<dbReference type="EMBL" id="CADCWM010000252">
    <property type="protein sequence ID" value="CAA9550107.1"/>
    <property type="molecule type" value="Genomic_DNA"/>
</dbReference>
<name>A0A6J4UGR4_9BACT</name>
<dbReference type="PANTHER" id="PTHR33734">
    <property type="entry name" value="LYSM DOMAIN-CONTAINING GPI-ANCHORED PROTEIN 2"/>
    <property type="match status" value="1"/>
</dbReference>
<dbReference type="SUPFAM" id="SSF54106">
    <property type="entry name" value="LysM domain"/>
    <property type="match status" value="2"/>
</dbReference>
<reference evidence="2" key="1">
    <citation type="submission" date="2020-02" db="EMBL/GenBank/DDBJ databases">
        <authorList>
            <person name="Meier V. D."/>
        </authorList>
    </citation>
    <scope>NUCLEOTIDE SEQUENCE</scope>
    <source>
        <strain evidence="2">AVDCRST_MAG88</strain>
    </source>
</reference>
<dbReference type="InterPro" id="IPR036779">
    <property type="entry name" value="LysM_dom_sf"/>
</dbReference>
<evidence type="ECO:0000259" key="1">
    <source>
        <dbReference type="PROSITE" id="PS51782"/>
    </source>
</evidence>
<feature type="domain" description="LysM" evidence="1">
    <location>
        <begin position="94"/>
        <end position="139"/>
    </location>
</feature>
<protein>
    <submittedName>
        <fullName evidence="2">CBM50</fullName>
    </submittedName>
</protein>
<gene>
    <name evidence="2" type="ORF">AVDCRST_MAG88-705</name>
</gene>
<proteinExistence type="predicted"/>
<dbReference type="PROSITE" id="PS51782">
    <property type="entry name" value="LYSM"/>
    <property type="match status" value="2"/>
</dbReference>
<dbReference type="Gene3D" id="3.10.350.10">
    <property type="entry name" value="LysM domain"/>
    <property type="match status" value="2"/>
</dbReference>
<sequence>MGVGLRVAMLGEWRHVAAVAILVLAFAPWSMLWPASVAAEPYLVQPGDTLSGIAAAYGVPLDDLATANDITELDVLFAGDVLFVPEYGVATVPIGYTVREGDTLEEVAALLGTSLPRLLAANPAIVDPDSIAVGQTLRVPGFGDDDVVLP</sequence>
<evidence type="ECO:0000313" key="2">
    <source>
        <dbReference type="EMBL" id="CAA9550107.1"/>
    </source>
</evidence>
<dbReference type="SMART" id="SM00257">
    <property type="entry name" value="LysM"/>
    <property type="match status" value="2"/>
</dbReference>
<organism evidence="2">
    <name type="scientific">uncultured Thermomicrobiales bacterium</name>
    <dbReference type="NCBI Taxonomy" id="1645740"/>
    <lineage>
        <taxon>Bacteria</taxon>
        <taxon>Pseudomonadati</taxon>
        <taxon>Thermomicrobiota</taxon>
        <taxon>Thermomicrobia</taxon>
        <taxon>Thermomicrobiales</taxon>
        <taxon>environmental samples</taxon>
    </lineage>
</organism>
<dbReference type="Pfam" id="PF01476">
    <property type="entry name" value="LysM"/>
    <property type="match status" value="2"/>
</dbReference>
<dbReference type="PANTHER" id="PTHR33734:SF22">
    <property type="entry name" value="MEMBRANE-BOUND LYTIC MUREIN TRANSGLYCOSYLASE D"/>
    <property type="match status" value="1"/>
</dbReference>
<feature type="non-terminal residue" evidence="2">
    <location>
        <position position="150"/>
    </location>
</feature>
<feature type="domain" description="LysM" evidence="1">
    <location>
        <begin position="40"/>
        <end position="84"/>
    </location>
</feature>
<dbReference type="AlphaFoldDB" id="A0A6J4UGR4"/>
<accession>A0A6J4UGR4</accession>
<dbReference type="InterPro" id="IPR018392">
    <property type="entry name" value="LysM"/>
</dbReference>
<dbReference type="CDD" id="cd00118">
    <property type="entry name" value="LysM"/>
    <property type="match status" value="2"/>
</dbReference>